<organism evidence="7 8">
    <name type="scientific">Astathelohania contejeani</name>
    <dbReference type="NCBI Taxonomy" id="164912"/>
    <lineage>
        <taxon>Eukaryota</taxon>
        <taxon>Fungi</taxon>
        <taxon>Fungi incertae sedis</taxon>
        <taxon>Microsporidia</taxon>
        <taxon>Astathelohaniidae</taxon>
        <taxon>Astathelohania</taxon>
    </lineage>
</organism>
<dbReference type="InterPro" id="IPR042087">
    <property type="entry name" value="DNA_pol_B_thumb"/>
</dbReference>
<dbReference type="PANTHER" id="PTHR45861">
    <property type="entry name" value="DNA POLYMERASE ALPHA CATALYTIC SUBUNIT"/>
    <property type="match status" value="1"/>
</dbReference>
<dbReference type="InterPro" id="IPR006134">
    <property type="entry name" value="DNA-dir_DNA_pol_B_multi_dom"/>
</dbReference>
<dbReference type="SUPFAM" id="SSF53098">
    <property type="entry name" value="Ribonuclease H-like"/>
    <property type="match status" value="1"/>
</dbReference>
<comment type="caution">
    <text evidence="7">The sequence shown here is derived from an EMBL/GenBank/DDBJ whole genome shotgun (WGS) entry which is preliminary data.</text>
</comment>
<evidence type="ECO:0000256" key="2">
    <source>
        <dbReference type="ARBA" id="ARBA00022679"/>
    </source>
</evidence>
<dbReference type="Gene3D" id="1.10.132.60">
    <property type="entry name" value="DNA polymerase family B, C-terminal domain"/>
    <property type="match status" value="1"/>
</dbReference>
<dbReference type="InterPro" id="IPR043502">
    <property type="entry name" value="DNA/RNA_pol_sf"/>
</dbReference>
<dbReference type="PROSITE" id="PS00116">
    <property type="entry name" value="DNA_POLYMERASE_B"/>
    <property type="match status" value="1"/>
</dbReference>
<dbReference type="InterPro" id="IPR036397">
    <property type="entry name" value="RNaseH_sf"/>
</dbReference>
<evidence type="ECO:0000256" key="1">
    <source>
        <dbReference type="ARBA" id="ARBA00005755"/>
    </source>
</evidence>
<evidence type="ECO:0000256" key="5">
    <source>
        <dbReference type="RuleBase" id="RU000442"/>
    </source>
</evidence>
<keyword evidence="8" id="KW-1185">Reference proteome</keyword>
<dbReference type="EMBL" id="SBIQ01000006">
    <property type="protein sequence ID" value="KAF7684642.1"/>
    <property type="molecule type" value="Genomic_DNA"/>
</dbReference>
<dbReference type="Proteomes" id="UP001516464">
    <property type="component" value="Unassembled WGS sequence"/>
</dbReference>
<evidence type="ECO:0000259" key="6">
    <source>
        <dbReference type="Pfam" id="PF00136"/>
    </source>
</evidence>
<comment type="similarity">
    <text evidence="1 5">Belongs to the DNA polymerase type-B family.</text>
</comment>
<dbReference type="EC" id="2.7.7.7" evidence="5"/>
<dbReference type="Pfam" id="PF00136">
    <property type="entry name" value="DNA_pol_B"/>
    <property type="match status" value="1"/>
</dbReference>
<keyword evidence="5" id="KW-0238">DNA-binding</keyword>
<comment type="catalytic activity">
    <reaction evidence="5">
        <text>DNA(n) + a 2'-deoxyribonucleoside 5'-triphosphate = DNA(n+1) + diphosphate</text>
        <dbReference type="Rhea" id="RHEA:22508"/>
        <dbReference type="Rhea" id="RHEA-COMP:17339"/>
        <dbReference type="Rhea" id="RHEA-COMP:17340"/>
        <dbReference type="ChEBI" id="CHEBI:33019"/>
        <dbReference type="ChEBI" id="CHEBI:61560"/>
        <dbReference type="ChEBI" id="CHEBI:173112"/>
        <dbReference type="EC" id="2.7.7.7"/>
    </reaction>
</comment>
<dbReference type="InterPro" id="IPR012337">
    <property type="entry name" value="RNaseH-like_sf"/>
</dbReference>
<evidence type="ECO:0000256" key="4">
    <source>
        <dbReference type="ARBA" id="ARBA00022932"/>
    </source>
</evidence>
<keyword evidence="3 5" id="KW-0548">Nucleotidyltransferase</keyword>
<reference evidence="7 8" key="1">
    <citation type="submission" date="2019-01" db="EMBL/GenBank/DDBJ databases">
        <title>Genomes sequencing and comparative genomics of infectious freshwater microsporidia, Cucumispora dikerogammari and Thelohania contejeani.</title>
        <authorList>
            <person name="Cormier A."/>
            <person name="Giraud I."/>
            <person name="Wattier R."/>
            <person name="Teixeira M."/>
            <person name="Grandjean F."/>
            <person name="Rigaud T."/>
            <person name="Cordaux R."/>
        </authorList>
    </citation>
    <scope>NUCLEOTIDE SEQUENCE [LARGE SCALE GENOMIC DNA]</scope>
    <source>
        <strain evidence="7">T1</strain>
        <tissue evidence="7">Spores</tissue>
    </source>
</reference>
<dbReference type="Gene3D" id="3.30.420.10">
    <property type="entry name" value="Ribonuclease H-like superfamily/Ribonuclease H"/>
    <property type="match status" value="1"/>
</dbReference>
<keyword evidence="4 5" id="KW-0239">DNA-directed DNA polymerase</keyword>
<dbReference type="PANTHER" id="PTHR45861:SF1">
    <property type="entry name" value="DNA POLYMERASE ALPHA CATALYTIC SUBUNIT"/>
    <property type="match status" value="1"/>
</dbReference>
<feature type="domain" description="DNA-directed DNA polymerase family B multifunctional" evidence="6">
    <location>
        <begin position="346"/>
        <end position="761"/>
    </location>
</feature>
<dbReference type="Gene3D" id="3.90.1600.10">
    <property type="entry name" value="Palm domain of DNA polymerase"/>
    <property type="match status" value="2"/>
</dbReference>
<dbReference type="PRINTS" id="PR00106">
    <property type="entry name" value="DNAPOLB"/>
</dbReference>
<proteinExistence type="inferred from homology"/>
<protein>
    <recommendedName>
        <fullName evidence="5">DNA polymerase</fullName>
        <ecNumber evidence="5">2.7.7.7</ecNumber>
    </recommendedName>
</protein>
<dbReference type="InterPro" id="IPR017964">
    <property type="entry name" value="DNA-dir_DNA_pol_B_CS"/>
</dbReference>
<accession>A0ABQ7I2L3</accession>
<dbReference type="SMART" id="SM00486">
    <property type="entry name" value="POLBc"/>
    <property type="match status" value="1"/>
</dbReference>
<name>A0ABQ7I2L3_9MICR</name>
<sequence length="916" mass="105848">MLFYILNIEQTSDSSLLLYGHQFLETPQSSSIIDASEYETKPNIIKVDNIYSPIYYIPKSNNHQAIIRQLLTVSQDVSMAIRKNYFYCDLPSELQAVKHCPKTKKEILKIEGATAIQEFSNPIECLIIGQRIMGPGIIELTDYQHSVNGDIFVNDWTTILFKGHSKIPKLTFASLSLRFRNNELVCFYMIVYNEYNSKVYSGSRKSQFYSENKAMSGEGAILFNNEKSLLAHLNTLLKENNPDLLIYHNLHKSFIHRLNTRGRLCCDLYIAASGLIKGRDYSIEELCINLLHEQNPPSFNASHNTVESVYAIKTIKTEAEFMRRIFEALNFLDLSKQMSEISGSLMSRAMQHQRADRIEFLLMHELYSRNCLLPPSTNKCKKENTYTGGLVFEPVVGFYETLVLLLDFNSLYPSIIQEYNICFSTIGNKTKENKLEENDGFLPRIIKNLVTRRKKVKETLRDAQRTNNKQLAIDLEIRQQALKLTANSMYGCLGAPISRFYNVAMASLITQHGREILIKTKSIAEETLGMSVIYGDTDSIMIDTKLEGVKKNYIEAMEYSKKLQEKINSQYRCIEIEVEKIFKKLLLYTKKKYGAIYIDRNGKLQHEFKGLDMVRRDFSKVSNDISKKVFELMLTDQESNDKLIANNGNETVINNIVEALIDFKDNLKILPSSDFVINTLLSKNPEDYATPEHFPHVSLALRLKESGLIYKKDDVVPFIIGCGETGDSISKRAFLPSQDFLIDYDYYIRNQILPPLHRLLSIFKGLPAEKINRIFGIERVINTTPQRHLTFINPCCGFLQGPSDRCTKCNKVINPIFYINKVYEMLRNEAQYLYQYESRCIECKFISDGFLSSCPNCQQNLLFQPKNSEFDTFLYSVYENFKNVKEIENLCSFYLNMSDYRRIDLKKYFKEEIEDQ</sequence>
<keyword evidence="2 5" id="KW-0808">Transferase</keyword>
<dbReference type="NCBIfam" id="TIGR00592">
    <property type="entry name" value="pol2"/>
    <property type="match status" value="1"/>
</dbReference>
<keyword evidence="5" id="KW-0235">DNA replication</keyword>
<dbReference type="InterPro" id="IPR006172">
    <property type="entry name" value="DNA-dir_DNA_pol_B"/>
</dbReference>
<gene>
    <name evidence="7" type="primary">pol1</name>
    <name evidence="7" type="ORF">TCON_0181</name>
</gene>
<dbReference type="InterPro" id="IPR023211">
    <property type="entry name" value="DNA_pol_palm_dom_sf"/>
</dbReference>
<evidence type="ECO:0000313" key="7">
    <source>
        <dbReference type="EMBL" id="KAF7684642.1"/>
    </source>
</evidence>
<evidence type="ECO:0000313" key="8">
    <source>
        <dbReference type="Proteomes" id="UP001516464"/>
    </source>
</evidence>
<evidence type="ECO:0000256" key="3">
    <source>
        <dbReference type="ARBA" id="ARBA00022695"/>
    </source>
</evidence>
<dbReference type="SUPFAM" id="SSF56672">
    <property type="entry name" value="DNA/RNA polymerases"/>
    <property type="match status" value="1"/>
</dbReference>